<accession>A0ABS2PEI9</accession>
<name>A0ABS2PEI9_9BACL</name>
<sequence>MDISVQEIEYRYVLEPPDGKKINITNIVTAASHEEMKEEIAARLSLTVKQIKHEGDWISKKLFLGSQLRVEYRLNETENWEELFRGTNYRFTGKTSSDSGLDLTIYDNLYPMAQSEDQVKINKSETVSETISKLAKKWNVPLGDVATISYAPGAELYRGDKIGYIITERLKKTRERKRGNYQLRSSKGKIHVIEEGKNEFGFIFDRDFIDSAEQDHSIENIVTRVKVFGNSDEDDQKAPVLHEVDGRTEFGIIQRVEFGAEDRADAREIASEIMEEHGRVEEKYSFSSPDLPMLRKGDLVEVALGWRGKYIVKSISRNIAQMSMNIDLERARS</sequence>
<gene>
    <name evidence="2" type="ORF">JOD17_002921</name>
</gene>
<feature type="domain" description="YqbQ/XkdQ" evidence="1">
    <location>
        <begin position="45"/>
        <end position="328"/>
    </location>
</feature>
<evidence type="ECO:0000259" key="1">
    <source>
        <dbReference type="Pfam" id="PF24032"/>
    </source>
</evidence>
<organism evidence="2 3">
    <name type="scientific">Geomicrobium sediminis</name>
    <dbReference type="NCBI Taxonomy" id="1347788"/>
    <lineage>
        <taxon>Bacteria</taxon>
        <taxon>Bacillati</taxon>
        <taxon>Bacillota</taxon>
        <taxon>Bacilli</taxon>
        <taxon>Bacillales</taxon>
        <taxon>Geomicrobium</taxon>
    </lineage>
</organism>
<dbReference type="Proteomes" id="UP000741863">
    <property type="component" value="Unassembled WGS sequence"/>
</dbReference>
<dbReference type="EMBL" id="JAFBEC010000008">
    <property type="protein sequence ID" value="MBM7633825.1"/>
    <property type="molecule type" value="Genomic_DNA"/>
</dbReference>
<evidence type="ECO:0000313" key="3">
    <source>
        <dbReference type="Proteomes" id="UP000741863"/>
    </source>
</evidence>
<dbReference type="RefSeq" id="WP_204698544.1">
    <property type="nucleotide sequence ID" value="NZ_JAFBEC010000008.1"/>
</dbReference>
<reference evidence="2 3" key="1">
    <citation type="submission" date="2021-01" db="EMBL/GenBank/DDBJ databases">
        <title>Genomic Encyclopedia of Type Strains, Phase IV (KMG-IV): sequencing the most valuable type-strain genomes for metagenomic binning, comparative biology and taxonomic classification.</title>
        <authorList>
            <person name="Goeker M."/>
        </authorList>
    </citation>
    <scope>NUCLEOTIDE SEQUENCE [LARGE SCALE GENOMIC DNA]</scope>
    <source>
        <strain evidence="2 3">DSM 25540</strain>
    </source>
</reference>
<evidence type="ECO:0000313" key="2">
    <source>
        <dbReference type="EMBL" id="MBM7633825.1"/>
    </source>
</evidence>
<protein>
    <recommendedName>
        <fullName evidence="1">YqbQ/XkdQ domain-containing protein</fullName>
    </recommendedName>
</protein>
<proteinExistence type="predicted"/>
<dbReference type="InterPro" id="IPR056937">
    <property type="entry name" value="YqbQ/XkdQ"/>
</dbReference>
<keyword evidence="3" id="KW-1185">Reference proteome</keyword>
<comment type="caution">
    <text evidence="2">The sequence shown here is derived from an EMBL/GenBank/DDBJ whole genome shotgun (WGS) entry which is preliminary data.</text>
</comment>
<dbReference type="Pfam" id="PF24032">
    <property type="entry name" value="YQBQ"/>
    <property type="match status" value="1"/>
</dbReference>